<feature type="domain" description="AMP-dependent ligase C-terminal" evidence="2">
    <location>
        <begin position="349"/>
        <end position="441"/>
    </location>
</feature>
<dbReference type="PANTHER" id="PTHR43845:SF1">
    <property type="entry name" value="BLR5969 PROTEIN"/>
    <property type="match status" value="1"/>
</dbReference>
<keyword evidence="4" id="KW-1185">Reference proteome</keyword>
<evidence type="ECO:0000259" key="2">
    <source>
        <dbReference type="Pfam" id="PF14535"/>
    </source>
</evidence>
<evidence type="ECO:0000259" key="1">
    <source>
        <dbReference type="Pfam" id="PF00501"/>
    </source>
</evidence>
<organism evidence="3 4">
    <name type="scientific">Aquibaculum arenosum</name>
    <dbReference type="NCBI Taxonomy" id="3032591"/>
    <lineage>
        <taxon>Bacteria</taxon>
        <taxon>Pseudomonadati</taxon>
        <taxon>Pseudomonadota</taxon>
        <taxon>Alphaproteobacteria</taxon>
        <taxon>Rhodospirillales</taxon>
        <taxon>Rhodovibrionaceae</taxon>
        <taxon>Aquibaculum</taxon>
    </lineage>
</organism>
<reference evidence="3 4" key="1">
    <citation type="submission" date="2023-03" db="EMBL/GenBank/DDBJ databases">
        <title>Fodinicurvata sp. CAU 1616 isolated from sea sendiment.</title>
        <authorList>
            <person name="Kim W."/>
        </authorList>
    </citation>
    <scope>NUCLEOTIDE SEQUENCE [LARGE SCALE GENOMIC DNA]</scope>
    <source>
        <strain evidence="3 4">CAU 1616</strain>
    </source>
</reference>
<feature type="domain" description="AMP-dependent synthetase/ligase" evidence="1">
    <location>
        <begin position="92"/>
        <end position="299"/>
    </location>
</feature>
<comment type="caution">
    <text evidence="3">The sequence shown here is derived from an EMBL/GenBank/DDBJ whole genome shotgun (WGS) entry which is preliminary data.</text>
</comment>
<proteinExistence type="predicted"/>
<accession>A0ABT5YNT2</accession>
<dbReference type="SUPFAM" id="SSF56801">
    <property type="entry name" value="Acetyl-CoA synthetase-like"/>
    <property type="match status" value="1"/>
</dbReference>
<evidence type="ECO:0000313" key="4">
    <source>
        <dbReference type="Proteomes" id="UP001215503"/>
    </source>
</evidence>
<dbReference type="RefSeq" id="WP_275823255.1">
    <property type="nucleotide sequence ID" value="NZ_JARHUD010000006.1"/>
</dbReference>
<dbReference type="InterPro" id="IPR000873">
    <property type="entry name" value="AMP-dep_synth/lig_dom"/>
</dbReference>
<evidence type="ECO:0000313" key="3">
    <source>
        <dbReference type="EMBL" id="MDF2096630.1"/>
    </source>
</evidence>
<sequence length="443" mass="48338">MTDAPRPHSETVWDAAELWSRDRIEAHQLERLQAQVARLASDSPFYARRFREIGFAPGDLRSLEDLRKLPVTRKQDYLQGLETAPPWGELLAVDPAEVVRVHFSSGTTSQPTPACWTAHDLERWSDLYARYLYAQGLRRTDVFQCLFSYAWFVGGLGATAAATAVGATVIPGGSGDSKRQVESIFRFGTTAVIGTPSFLAHLVEVATEMGQDLRQSPVRMLCLGGESGASIPATRARLEEAWGAKTFDCYGSLESQPIGWDTAAQSGPTLAEDFIYAEILDPETMEPVPDGERGVLVVSHLDKEAGPLLRWWTGDIVVRDSRPAPDGRTHARLPGGVLSRADDMLIVRGVNVFPTAIEDVIRSHPGATGEYRIIVDDSLKDPATGFLTGLKLTVEAQSDAPQDFGGQLAARIRDLLTVRAAVEVVEAGSLPRAVHKAKRLLRS</sequence>
<name>A0ABT5YNT2_9PROT</name>
<dbReference type="EMBL" id="JARHUD010000006">
    <property type="protein sequence ID" value="MDF2096630.1"/>
    <property type="molecule type" value="Genomic_DNA"/>
</dbReference>
<dbReference type="Gene3D" id="3.40.50.12780">
    <property type="entry name" value="N-terminal domain of ligase-like"/>
    <property type="match status" value="1"/>
</dbReference>
<dbReference type="PANTHER" id="PTHR43845">
    <property type="entry name" value="BLR5969 PROTEIN"/>
    <property type="match status" value="1"/>
</dbReference>
<dbReference type="InterPro" id="IPR028154">
    <property type="entry name" value="AMP-dep_Lig_C"/>
</dbReference>
<gene>
    <name evidence="3" type="ORF">P2G67_11640</name>
</gene>
<dbReference type="Pfam" id="PF14535">
    <property type="entry name" value="AMP-binding_C_2"/>
    <property type="match status" value="1"/>
</dbReference>
<dbReference type="Gene3D" id="3.30.300.30">
    <property type="match status" value="1"/>
</dbReference>
<dbReference type="InterPro" id="IPR045851">
    <property type="entry name" value="AMP-bd_C_sf"/>
</dbReference>
<dbReference type="Proteomes" id="UP001215503">
    <property type="component" value="Unassembled WGS sequence"/>
</dbReference>
<protein>
    <submittedName>
        <fullName evidence="3">AMP-binding protein</fullName>
    </submittedName>
</protein>
<dbReference type="Pfam" id="PF00501">
    <property type="entry name" value="AMP-binding"/>
    <property type="match status" value="1"/>
</dbReference>
<dbReference type="InterPro" id="IPR042099">
    <property type="entry name" value="ANL_N_sf"/>
</dbReference>